<reference evidence="1" key="1">
    <citation type="submission" date="2021-01" db="EMBL/GenBank/DDBJ databases">
        <title>Phytophthora aleatoria, a newly-described species from Pinus radiata is distinct from Phytophthora cactorum isolates based on comparative genomics.</title>
        <authorList>
            <person name="Mcdougal R."/>
            <person name="Panda P."/>
            <person name="Williams N."/>
            <person name="Studholme D.J."/>
        </authorList>
    </citation>
    <scope>NUCLEOTIDE SEQUENCE</scope>
    <source>
        <strain evidence="1">NZFS 4037</strain>
    </source>
</reference>
<evidence type="ECO:0000313" key="2">
    <source>
        <dbReference type="Proteomes" id="UP000709295"/>
    </source>
</evidence>
<sequence>QYYEEEGVEYGNGSYAMSDYYPVGGVARPGDDSCGDEQKLLFGDTDEVANVYKGERGLSPVYWDGVERDEVNTVATNQGRPLNEGLATLADVVEREILLATDSGPSAWESPEFGEQETAVEAVVVGNLNVSEAGSQLSTAVAVGMNTTMATSMGVGVVSVCDT</sequence>
<comment type="caution">
    <text evidence="1">The sequence shown here is derived from an EMBL/GenBank/DDBJ whole genome shotgun (WGS) entry which is preliminary data.</text>
</comment>
<feature type="non-terminal residue" evidence="1">
    <location>
        <position position="1"/>
    </location>
</feature>
<accession>A0A8J5ILT7</accession>
<proteinExistence type="predicted"/>
<dbReference type="Proteomes" id="UP000709295">
    <property type="component" value="Unassembled WGS sequence"/>
</dbReference>
<dbReference type="EMBL" id="JAENGY010000254">
    <property type="protein sequence ID" value="KAG6967978.1"/>
    <property type="molecule type" value="Genomic_DNA"/>
</dbReference>
<protein>
    <submittedName>
        <fullName evidence="1">Uncharacterized protein</fullName>
    </submittedName>
</protein>
<name>A0A8J5ILT7_9STRA</name>
<dbReference type="AlphaFoldDB" id="A0A8J5ILT7"/>
<keyword evidence="2" id="KW-1185">Reference proteome</keyword>
<evidence type="ECO:0000313" key="1">
    <source>
        <dbReference type="EMBL" id="KAG6967978.1"/>
    </source>
</evidence>
<organism evidence="1 2">
    <name type="scientific">Phytophthora aleatoria</name>
    <dbReference type="NCBI Taxonomy" id="2496075"/>
    <lineage>
        <taxon>Eukaryota</taxon>
        <taxon>Sar</taxon>
        <taxon>Stramenopiles</taxon>
        <taxon>Oomycota</taxon>
        <taxon>Peronosporomycetes</taxon>
        <taxon>Peronosporales</taxon>
        <taxon>Peronosporaceae</taxon>
        <taxon>Phytophthora</taxon>
    </lineage>
</organism>
<gene>
    <name evidence="1" type="ORF">JG688_00006039</name>
</gene>